<comment type="caution">
    <text evidence="3">The sequence shown here is derived from an EMBL/GenBank/DDBJ whole genome shotgun (WGS) entry which is preliminary data.</text>
</comment>
<organism evidence="3">
    <name type="scientific">bioreactor metagenome</name>
    <dbReference type="NCBI Taxonomy" id="1076179"/>
    <lineage>
        <taxon>unclassified sequences</taxon>
        <taxon>metagenomes</taxon>
        <taxon>ecological metagenomes</taxon>
    </lineage>
</organism>
<dbReference type="AlphaFoldDB" id="A0A645DXX5"/>
<dbReference type="GO" id="GO:0046872">
    <property type="term" value="F:metal ion binding"/>
    <property type="evidence" value="ECO:0007669"/>
    <property type="project" value="UniProtKB-KW"/>
</dbReference>
<feature type="domain" description="Cupin type-2" evidence="2">
    <location>
        <begin position="43"/>
        <end position="109"/>
    </location>
</feature>
<dbReference type="PANTHER" id="PTHR35848">
    <property type="entry name" value="OXALATE-BINDING PROTEIN"/>
    <property type="match status" value="1"/>
</dbReference>
<dbReference type="SUPFAM" id="SSF51182">
    <property type="entry name" value="RmlC-like cupins"/>
    <property type="match status" value="1"/>
</dbReference>
<dbReference type="InterPro" id="IPR014710">
    <property type="entry name" value="RmlC-like_jellyroll"/>
</dbReference>
<dbReference type="PANTHER" id="PTHR35848:SF6">
    <property type="entry name" value="CUPIN TYPE-2 DOMAIN-CONTAINING PROTEIN"/>
    <property type="match status" value="1"/>
</dbReference>
<gene>
    <name evidence="3" type="ORF">SDC9_141262</name>
</gene>
<protein>
    <submittedName>
        <fullName evidence="3">Oxalate-binding protein</fullName>
    </submittedName>
</protein>
<accession>A0A645DXX5</accession>
<dbReference type="CDD" id="cd02221">
    <property type="entry name" value="cupin_TM1287-like"/>
    <property type="match status" value="1"/>
</dbReference>
<dbReference type="Gene3D" id="2.60.120.10">
    <property type="entry name" value="Jelly Rolls"/>
    <property type="match status" value="1"/>
</dbReference>
<evidence type="ECO:0000259" key="2">
    <source>
        <dbReference type="Pfam" id="PF07883"/>
    </source>
</evidence>
<proteinExistence type="predicted"/>
<keyword evidence="1" id="KW-0479">Metal-binding</keyword>
<evidence type="ECO:0000256" key="1">
    <source>
        <dbReference type="ARBA" id="ARBA00022723"/>
    </source>
</evidence>
<name>A0A645DXX5_9ZZZZ</name>
<dbReference type="EMBL" id="VSSQ01040807">
    <property type="protein sequence ID" value="MPM94119.1"/>
    <property type="molecule type" value="Genomic_DNA"/>
</dbReference>
<dbReference type="Pfam" id="PF07883">
    <property type="entry name" value="Cupin_2"/>
    <property type="match status" value="1"/>
</dbReference>
<dbReference type="InterPro" id="IPR011051">
    <property type="entry name" value="RmlC_Cupin_sf"/>
</dbReference>
<evidence type="ECO:0000313" key="3">
    <source>
        <dbReference type="EMBL" id="MPM94119.1"/>
    </source>
</evidence>
<sequence>MVKKELRIQELKNARGGKGTLIMKHILEQDELAGHGRLYAEAIFNPGVTLGYHQHVGDFEPYYVIEGEGIFIDAEGNRIPIKAGDLCNINPGEFHGVENTGDGVLRMIALILYEEKK</sequence>
<dbReference type="InterPro" id="IPR051610">
    <property type="entry name" value="GPI/OXD"/>
</dbReference>
<reference evidence="3" key="1">
    <citation type="submission" date="2019-08" db="EMBL/GenBank/DDBJ databases">
        <authorList>
            <person name="Kucharzyk K."/>
            <person name="Murdoch R.W."/>
            <person name="Higgins S."/>
            <person name="Loffler F."/>
        </authorList>
    </citation>
    <scope>NUCLEOTIDE SEQUENCE</scope>
</reference>
<dbReference type="InterPro" id="IPR013096">
    <property type="entry name" value="Cupin_2"/>
</dbReference>